<dbReference type="OrthoDB" id="5369347at2759"/>
<dbReference type="Proteomes" id="UP000016924">
    <property type="component" value="Unassembled WGS sequence"/>
</dbReference>
<dbReference type="AlphaFoldDB" id="R7YI78"/>
<evidence type="ECO:0000313" key="2">
    <source>
        <dbReference type="Proteomes" id="UP000016924"/>
    </source>
</evidence>
<dbReference type="STRING" id="1168221.R7YI78"/>
<dbReference type="RefSeq" id="XP_007776836.1">
    <property type="nucleotide sequence ID" value="XM_007778646.1"/>
</dbReference>
<name>R7YI78_CONA1</name>
<protein>
    <submittedName>
        <fullName evidence="1">Uncharacterized protein</fullName>
    </submittedName>
</protein>
<proteinExistence type="predicted"/>
<evidence type="ECO:0000313" key="1">
    <source>
        <dbReference type="EMBL" id="EON61519.1"/>
    </source>
</evidence>
<dbReference type="GeneID" id="19898045"/>
<dbReference type="EMBL" id="JH767556">
    <property type="protein sequence ID" value="EON61519.1"/>
    <property type="molecule type" value="Genomic_DNA"/>
</dbReference>
<organism evidence="1 2">
    <name type="scientific">Coniosporium apollinis (strain CBS 100218)</name>
    <name type="common">Rock-inhabiting black yeast</name>
    <dbReference type="NCBI Taxonomy" id="1168221"/>
    <lineage>
        <taxon>Eukaryota</taxon>
        <taxon>Fungi</taxon>
        <taxon>Dikarya</taxon>
        <taxon>Ascomycota</taxon>
        <taxon>Pezizomycotina</taxon>
        <taxon>Dothideomycetes</taxon>
        <taxon>Dothideomycetes incertae sedis</taxon>
        <taxon>Coniosporium</taxon>
    </lineage>
</organism>
<accession>R7YI78</accession>
<sequence length="66" mass="7994">MAREQQLFLFLPPDSLHPIWETIFKRVQQPGLQQFQDVTILFQVKNLKILTKDVTWEAIMTRFRTY</sequence>
<gene>
    <name evidence="1" type="ORF">W97_00734</name>
</gene>
<keyword evidence="2" id="KW-1185">Reference proteome</keyword>
<dbReference type="HOGENOM" id="CLU_2831102_0_0_1"/>
<reference evidence="2" key="1">
    <citation type="submission" date="2012-06" db="EMBL/GenBank/DDBJ databases">
        <title>The genome sequence of Coniosporium apollinis CBS 100218.</title>
        <authorList>
            <consortium name="The Broad Institute Genome Sequencing Platform"/>
            <person name="Cuomo C."/>
            <person name="Gorbushina A."/>
            <person name="Noack S."/>
            <person name="Walker B."/>
            <person name="Young S.K."/>
            <person name="Zeng Q."/>
            <person name="Gargeya S."/>
            <person name="Fitzgerald M."/>
            <person name="Haas B."/>
            <person name="Abouelleil A."/>
            <person name="Alvarado L."/>
            <person name="Arachchi H.M."/>
            <person name="Berlin A.M."/>
            <person name="Chapman S.B."/>
            <person name="Goldberg J."/>
            <person name="Griggs A."/>
            <person name="Gujja S."/>
            <person name="Hansen M."/>
            <person name="Howarth C."/>
            <person name="Imamovic A."/>
            <person name="Larimer J."/>
            <person name="McCowan C."/>
            <person name="Montmayeur A."/>
            <person name="Murphy C."/>
            <person name="Neiman D."/>
            <person name="Pearson M."/>
            <person name="Priest M."/>
            <person name="Roberts A."/>
            <person name="Saif S."/>
            <person name="Shea T."/>
            <person name="Sisk P."/>
            <person name="Sykes S."/>
            <person name="Wortman J."/>
            <person name="Nusbaum C."/>
            <person name="Birren B."/>
        </authorList>
    </citation>
    <scope>NUCLEOTIDE SEQUENCE [LARGE SCALE GENOMIC DNA]</scope>
    <source>
        <strain evidence="2">CBS 100218</strain>
    </source>
</reference>